<keyword evidence="8" id="KW-0411">Iron-sulfur</keyword>
<evidence type="ECO:0000259" key="15">
    <source>
        <dbReference type="PROSITE" id="PS51918"/>
    </source>
</evidence>
<dbReference type="InterPro" id="IPR002792">
    <property type="entry name" value="TRAM_dom"/>
</dbReference>
<dbReference type="EC" id="2.8.4.3" evidence="9"/>
<accession>A0A7V4E4Y9</accession>
<dbReference type="FunFam" id="3.80.30.20:FF:000001">
    <property type="entry name" value="tRNA-2-methylthio-N(6)-dimethylallyladenosine synthase 2"/>
    <property type="match status" value="1"/>
</dbReference>
<gene>
    <name evidence="16" type="primary">miaB</name>
    <name evidence="16" type="ORF">ENU66_07390</name>
</gene>
<evidence type="ECO:0000256" key="3">
    <source>
        <dbReference type="ARBA" id="ARBA00022485"/>
    </source>
</evidence>
<dbReference type="PANTHER" id="PTHR43020:SF2">
    <property type="entry name" value="MITOCHONDRIAL TRNA METHYLTHIOTRANSFERASE CDK5RAP1"/>
    <property type="match status" value="1"/>
</dbReference>
<keyword evidence="3" id="KW-0004">4Fe-4S</keyword>
<dbReference type="InterPro" id="IPR013848">
    <property type="entry name" value="Methylthiotransferase_N"/>
</dbReference>
<dbReference type="SUPFAM" id="SSF102114">
    <property type="entry name" value="Radical SAM enzymes"/>
    <property type="match status" value="1"/>
</dbReference>
<dbReference type="EMBL" id="DTDJ01000047">
    <property type="protein sequence ID" value="HGL18133.1"/>
    <property type="molecule type" value="Genomic_DNA"/>
</dbReference>
<dbReference type="Pfam" id="PF01938">
    <property type="entry name" value="TRAM"/>
    <property type="match status" value="1"/>
</dbReference>
<dbReference type="NCBIfam" id="TIGR01574">
    <property type="entry name" value="miaB-methiolase"/>
    <property type="match status" value="1"/>
</dbReference>
<keyword evidence="7" id="KW-0408">Iron</keyword>
<evidence type="ECO:0000313" key="16">
    <source>
        <dbReference type="EMBL" id="HGL18133.1"/>
    </source>
</evidence>
<evidence type="ECO:0000256" key="7">
    <source>
        <dbReference type="ARBA" id="ARBA00023004"/>
    </source>
</evidence>
<evidence type="ECO:0000256" key="9">
    <source>
        <dbReference type="ARBA" id="ARBA00033765"/>
    </source>
</evidence>
<dbReference type="AlphaFoldDB" id="A0A7V4E4Y9"/>
<organism evidence="16">
    <name type="scientific">candidate division WOR-3 bacterium</name>
    <dbReference type="NCBI Taxonomy" id="2052148"/>
    <lineage>
        <taxon>Bacteria</taxon>
        <taxon>Bacteria division WOR-3</taxon>
    </lineage>
</organism>
<keyword evidence="5" id="KW-0949">S-adenosyl-L-methionine</keyword>
<evidence type="ECO:0000256" key="12">
    <source>
        <dbReference type="ARBA" id="ARBA00081141"/>
    </source>
</evidence>
<dbReference type="PROSITE" id="PS01278">
    <property type="entry name" value="MTTASE_RADICAL"/>
    <property type="match status" value="1"/>
</dbReference>
<reference evidence="16" key="1">
    <citation type="journal article" date="2020" name="mSystems">
        <title>Genome- and Community-Level Interaction Insights into Carbon Utilization and Element Cycling Functions of Hydrothermarchaeota in Hydrothermal Sediment.</title>
        <authorList>
            <person name="Zhou Z."/>
            <person name="Liu Y."/>
            <person name="Xu W."/>
            <person name="Pan J."/>
            <person name="Luo Z.H."/>
            <person name="Li M."/>
        </authorList>
    </citation>
    <scope>NUCLEOTIDE SEQUENCE [LARGE SCALE GENOMIC DNA]</scope>
    <source>
        <strain evidence="16">SpSt-69</strain>
    </source>
</reference>
<keyword evidence="6" id="KW-0479">Metal-binding</keyword>
<evidence type="ECO:0000256" key="6">
    <source>
        <dbReference type="ARBA" id="ARBA00022723"/>
    </source>
</evidence>
<feature type="domain" description="Radical SAM core" evidence="15">
    <location>
        <begin position="129"/>
        <end position="359"/>
    </location>
</feature>
<evidence type="ECO:0000256" key="11">
    <source>
        <dbReference type="ARBA" id="ARBA00080698"/>
    </source>
</evidence>
<keyword evidence="4 16" id="KW-0808">Transferase</keyword>
<sequence>MKSYYIITFGCQMNEYDSAIVDSLMRKEGFNFAGKPEKADIVIINTCSVRGKPEQKGIDVAKYYKKRGKYVVLMGCTAQQRGEELLKAADLVVGTRNFQIIPEVIKNGFSGKAFLELKTACNFSFNGRSVRRVLEYVVIQEGCDNFCSYCVVPYTRGREYSRSPEEILEELRYAEERGALEVTLLGQNVNSYYYKGFDFADLLQLIDRNIGIPRIYFTTSHPRDMSLKVVEVVKNAQHIKPWFHLPLQSGSTKVLKDMNRGYTKEEYLQLADFIRKKIPSASITTDLMVGFPTETEEDFEETLDVVRKVKFDNAYMFIYSPRNPSPAYFKYRDKSVDEDLAGKRLRRLIAEVNKNIYERRKEMIGKEYEILIYGPSRKSSKYSKGKTENNITVVVPGSFKEGDFVRVRIEKIIGLTPVGELVSVKVR</sequence>
<dbReference type="InterPro" id="IPR006638">
    <property type="entry name" value="Elp3/MiaA/NifB-like_rSAM"/>
</dbReference>
<dbReference type="InterPro" id="IPR038135">
    <property type="entry name" value="Methylthiotransferase_N_sf"/>
</dbReference>
<dbReference type="GO" id="GO:0051539">
    <property type="term" value="F:4 iron, 4 sulfur cluster binding"/>
    <property type="evidence" value="ECO:0007669"/>
    <property type="project" value="UniProtKB-KW"/>
</dbReference>
<evidence type="ECO:0000256" key="10">
    <source>
        <dbReference type="ARBA" id="ARBA00068570"/>
    </source>
</evidence>
<dbReference type="SFLD" id="SFLDS00029">
    <property type="entry name" value="Radical_SAM"/>
    <property type="match status" value="1"/>
</dbReference>
<feature type="domain" description="MTTase N-terminal" evidence="14">
    <location>
        <begin position="2"/>
        <end position="110"/>
    </location>
</feature>
<dbReference type="NCBIfam" id="TIGR00089">
    <property type="entry name" value="MiaB/RimO family radical SAM methylthiotransferase"/>
    <property type="match status" value="1"/>
</dbReference>
<dbReference type="Pfam" id="PF00919">
    <property type="entry name" value="UPF0004"/>
    <property type="match status" value="1"/>
</dbReference>
<proteinExistence type="predicted"/>
<dbReference type="SMART" id="SM00729">
    <property type="entry name" value="Elp3"/>
    <property type="match status" value="1"/>
</dbReference>
<evidence type="ECO:0000259" key="13">
    <source>
        <dbReference type="PROSITE" id="PS50926"/>
    </source>
</evidence>
<dbReference type="InterPro" id="IPR058240">
    <property type="entry name" value="rSAM_sf"/>
</dbReference>
<dbReference type="FunFam" id="3.40.50.12160:FF:000003">
    <property type="entry name" value="CDK5 regulatory subunit-associated protein 1"/>
    <property type="match status" value="1"/>
</dbReference>
<dbReference type="SFLD" id="SFLDG01082">
    <property type="entry name" value="B12-binding_domain_containing"/>
    <property type="match status" value="1"/>
</dbReference>
<dbReference type="PANTHER" id="PTHR43020">
    <property type="entry name" value="CDK5 REGULATORY SUBUNIT-ASSOCIATED PROTEIN 1"/>
    <property type="match status" value="1"/>
</dbReference>
<evidence type="ECO:0000256" key="2">
    <source>
        <dbReference type="ARBA" id="ARBA00003234"/>
    </source>
</evidence>
<dbReference type="InterPro" id="IPR007197">
    <property type="entry name" value="rSAM"/>
</dbReference>
<dbReference type="CDD" id="cd01335">
    <property type="entry name" value="Radical_SAM"/>
    <property type="match status" value="1"/>
</dbReference>
<dbReference type="Pfam" id="PF04055">
    <property type="entry name" value="Radical_SAM"/>
    <property type="match status" value="1"/>
</dbReference>
<evidence type="ECO:0000256" key="8">
    <source>
        <dbReference type="ARBA" id="ARBA00023014"/>
    </source>
</evidence>
<dbReference type="InterPro" id="IPR023404">
    <property type="entry name" value="rSAM_horseshoe"/>
</dbReference>
<dbReference type="Gene3D" id="3.80.30.20">
    <property type="entry name" value="tm_1862 like domain"/>
    <property type="match status" value="1"/>
</dbReference>
<dbReference type="Gene3D" id="3.40.50.12160">
    <property type="entry name" value="Methylthiotransferase, N-terminal domain"/>
    <property type="match status" value="1"/>
</dbReference>
<comment type="function">
    <text evidence="2">Catalyzes the methylthiolation of N6-(dimethylallyl)adenosine (i(6)A), leading to the formation of 2-methylthio-N6-(dimethylallyl)adenosine (ms(2)i(6)A) at position 37 in tRNAs that read codons beginning with uridine.</text>
</comment>
<dbReference type="PROSITE" id="PS51918">
    <property type="entry name" value="RADICAL_SAM"/>
    <property type="match status" value="1"/>
</dbReference>
<dbReference type="GO" id="GO:0046872">
    <property type="term" value="F:metal ion binding"/>
    <property type="evidence" value="ECO:0007669"/>
    <property type="project" value="UniProtKB-KW"/>
</dbReference>
<name>A0A7V4E4Y9_UNCW3</name>
<dbReference type="GO" id="GO:0005829">
    <property type="term" value="C:cytosol"/>
    <property type="evidence" value="ECO:0007669"/>
    <property type="project" value="TreeGrafter"/>
</dbReference>
<dbReference type="InterPro" id="IPR005839">
    <property type="entry name" value="Methylthiotransferase"/>
</dbReference>
<dbReference type="PROSITE" id="PS50926">
    <property type="entry name" value="TRAM"/>
    <property type="match status" value="1"/>
</dbReference>
<evidence type="ECO:0000259" key="14">
    <source>
        <dbReference type="PROSITE" id="PS51449"/>
    </source>
</evidence>
<dbReference type="PROSITE" id="PS51449">
    <property type="entry name" value="MTTASE_N"/>
    <property type="match status" value="1"/>
</dbReference>
<evidence type="ECO:0000256" key="1">
    <source>
        <dbReference type="ARBA" id="ARBA00001966"/>
    </source>
</evidence>
<feature type="domain" description="TRAM" evidence="13">
    <location>
        <begin position="361"/>
        <end position="423"/>
    </location>
</feature>
<evidence type="ECO:0000256" key="5">
    <source>
        <dbReference type="ARBA" id="ARBA00022691"/>
    </source>
</evidence>
<evidence type="ECO:0000256" key="4">
    <source>
        <dbReference type="ARBA" id="ARBA00022679"/>
    </source>
</evidence>
<protein>
    <recommendedName>
        <fullName evidence="10">tRNA-2-methylthio-N(6)-dimethylallyladenosine synthase</fullName>
        <ecNumber evidence="9">2.8.4.3</ecNumber>
    </recommendedName>
    <alternativeName>
        <fullName evidence="12">(Dimethylallyl)adenosine tRNA methylthiotransferase MiaB</fullName>
    </alternativeName>
    <alternativeName>
        <fullName evidence="11">tRNA-i(6)A37 methylthiotransferase</fullName>
    </alternativeName>
</protein>
<comment type="cofactor">
    <cofactor evidence="1">
        <name>[4Fe-4S] cluster</name>
        <dbReference type="ChEBI" id="CHEBI:49883"/>
    </cofactor>
</comment>
<comment type="caution">
    <text evidence="16">The sequence shown here is derived from an EMBL/GenBank/DDBJ whole genome shotgun (WGS) entry which is preliminary data.</text>
</comment>
<dbReference type="SFLD" id="SFLDG01061">
    <property type="entry name" value="methylthiotransferase"/>
    <property type="match status" value="1"/>
</dbReference>
<dbReference type="InterPro" id="IPR020612">
    <property type="entry name" value="Methylthiotransferase_CS"/>
</dbReference>
<dbReference type="GO" id="GO:0035597">
    <property type="term" value="F:tRNA-2-methylthio-N(6)-dimethylallyladenosine(37) synthase activity"/>
    <property type="evidence" value="ECO:0007669"/>
    <property type="project" value="UniProtKB-EC"/>
</dbReference>